<dbReference type="AlphaFoldDB" id="X1FP60"/>
<reference evidence="1" key="1">
    <citation type="journal article" date="2014" name="Front. Microbiol.">
        <title>High frequency of phylogenetically diverse reductive dehalogenase-homologous genes in deep subseafloor sedimentary metagenomes.</title>
        <authorList>
            <person name="Kawai M."/>
            <person name="Futagami T."/>
            <person name="Toyoda A."/>
            <person name="Takaki Y."/>
            <person name="Nishi S."/>
            <person name="Hori S."/>
            <person name="Arai W."/>
            <person name="Tsubouchi T."/>
            <person name="Morono Y."/>
            <person name="Uchiyama I."/>
            <person name="Ito T."/>
            <person name="Fujiyama A."/>
            <person name="Inagaki F."/>
            <person name="Takami H."/>
        </authorList>
    </citation>
    <scope>NUCLEOTIDE SEQUENCE</scope>
    <source>
        <strain evidence="1">Expedition CK06-06</strain>
    </source>
</reference>
<organism evidence="1">
    <name type="scientific">marine sediment metagenome</name>
    <dbReference type="NCBI Taxonomy" id="412755"/>
    <lineage>
        <taxon>unclassified sequences</taxon>
        <taxon>metagenomes</taxon>
        <taxon>ecological metagenomes</taxon>
    </lineage>
</organism>
<gene>
    <name evidence="1" type="ORF">S03H2_38934</name>
</gene>
<dbReference type="EMBL" id="BARU01024037">
    <property type="protein sequence ID" value="GAH47446.1"/>
    <property type="molecule type" value="Genomic_DNA"/>
</dbReference>
<proteinExistence type="predicted"/>
<evidence type="ECO:0000313" key="1">
    <source>
        <dbReference type="EMBL" id="GAH47446.1"/>
    </source>
</evidence>
<sequence>MFLRILLDYLIAENNLSSQRISELLNDLGQNEEARFKFLKAWAGQHDTNEYIVFDITSFSSYARKIEFLDWGYNRDKERLSQINFREM</sequence>
<comment type="caution">
    <text evidence="1">The sequence shown here is derived from an EMBL/GenBank/DDBJ whole genome shotgun (WGS) entry which is preliminary data.</text>
</comment>
<protein>
    <submittedName>
        <fullName evidence="1">Uncharacterized protein</fullName>
    </submittedName>
</protein>
<name>X1FP60_9ZZZZ</name>
<accession>X1FP60</accession>